<protein>
    <submittedName>
        <fullName evidence="2">Uncharacterized protein</fullName>
    </submittedName>
</protein>
<proteinExistence type="predicted"/>
<evidence type="ECO:0000313" key="3">
    <source>
        <dbReference type="Proteomes" id="UP000005237"/>
    </source>
</evidence>
<accession>A0A8R1IRQ2</accession>
<dbReference type="AlphaFoldDB" id="A0A8R1IRQ2"/>
<feature type="chain" id="PRO_5035925929" evidence="1">
    <location>
        <begin position="26"/>
        <end position="103"/>
    </location>
</feature>
<feature type="signal peptide" evidence="1">
    <location>
        <begin position="1"/>
        <end position="25"/>
    </location>
</feature>
<keyword evidence="1" id="KW-0732">Signal</keyword>
<evidence type="ECO:0000313" key="2">
    <source>
        <dbReference type="EnsemblMetazoa" id="CJA36784.1"/>
    </source>
</evidence>
<reference evidence="3" key="1">
    <citation type="submission" date="2010-08" db="EMBL/GenBank/DDBJ databases">
        <authorList>
            <consortium name="Caenorhabditis japonica Sequencing Consortium"/>
            <person name="Wilson R.K."/>
        </authorList>
    </citation>
    <scope>NUCLEOTIDE SEQUENCE [LARGE SCALE GENOMIC DNA]</scope>
    <source>
        <strain evidence="3">DF5081</strain>
    </source>
</reference>
<name>A0A8R1IRQ2_CAEJA</name>
<keyword evidence="3" id="KW-1185">Reference proteome</keyword>
<sequence length="103" mass="11760">MELAHWRSIALPVLINDCLWLLSNSGGGKERSSGCTQDCIQAHKPLVHAKTNRLSSADSGDGWHFFKRNRGFHISGNKFKDPHEPFGDRRVCERTRKKKILDF</sequence>
<organism evidence="2 3">
    <name type="scientific">Caenorhabditis japonica</name>
    <dbReference type="NCBI Taxonomy" id="281687"/>
    <lineage>
        <taxon>Eukaryota</taxon>
        <taxon>Metazoa</taxon>
        <taxon>Ecdysozoa</taxon>
        <taxon>Nematoda</taxon>
        <taxon>Chromadorea</taxon>
        <taxon>Rhabditida</taxon>
        <taxon>Rhabditina</taxon>
        <taxon>Rhabditomorpha</taxon>
        <taxon>Rhabditoidea</taxon>
        <taxon>Rhabditidae</taxon>
        <taxon>Peloderinae</taxon>
        <taxon>Caenorhabditis</taxon>
    </lineage>
</organism>
<dbReference type="EnsemblMetazoa" id="CJA36784.1">
    <property type="protein sequence ID" value="CJA36784.1"/>
    <property type="gene ID" value="WBGene00212631"/>
</dbReference>
<evidence type="ECO:0000256" key="1">
    <source>
        <dbReference type="SAM" id="SignalP"/>
    </source>
</evidence>
<dbReference type="Proteomes" id="UP000005237">
    <property type="component" value="Unassembled WGS sequence"/>
</dbReference>
<reference evidence="2" key="2">
    <citation type="submission" date="2022-06" db="UniProtKB">
        <authorList>
            <consortium name="EnsemblMetazoa"/>
        </authorList>
    </citation>
    <scope>IDENTIFICATION</scope>
    <source>
        <strain evidence="2">DF5081</strain>
    </source>
</reference>